<gene>
    <name evidence="2" type="ORF">LOTGIDRAFT_158091</name>
</gene>
<evidence type="ECO:0000256" key="1">
    <source>
        <dbReference type="SAM" id="MobiDB-lite"/>
    </source>
</evidence>
<evidence type="ECO:0000313" key="2">
    <source>
        <dbReference type="EMBL" id="ESO99931.1"/>
    </source>
</evidence>
<organism evidence="2 3">
    <name type="scientific">Lottia gigantea</name>
    <name type="common">Giant owl limpet</name>
    <dbReference type="NCBI Taxonomy" id="225164"/>
    <lineage>
        <taxon>Eukaryota</taxon>
        <taxon>Metazoa</taxon>
        <taxon>Spiralia</taxon>
        <taxon>Lophotrochozoa</taxon>
        <taxon>Mollusca</taxon>
        <taxon>Gastropoda</taxon>
        <taxon>Patellogastropoda</taxon>
        <taxon>Lottioidea</taxon>
        <taxon>Lottiidae</taxon>
        <taxon>Lottia</taxon>
    </lineage>
</organism>
<dbReference type="AlphaFoldDB" id="V4B119"/>
<dbReference type="RefSeq" id="XP_009049371.1">
    <property type="nucleotide sequence ID" value="XM_009051123.1"/>
</dbReference>
<dbReference type="Proteomes" id="UP000030746">
    <property type="component" value="Unassembled WGS sequence"/>
</dbReference>
<reference evidence="2 3" key="1">
    <citation type="journal article" date="2013" name="Nature">
        <title>Insights into bilaterian evolution from three spiralian genomes.</title>
        <authorList>
            <person name="Simakov O."/>
            <person name="Marletaz F."/>
            <person name="Cho S.J."/>
            <person name="Edsinger-Gonzales E."/>
            <person name="Havlak P."/>
            <person name="Hellsten U."/>
            <person name="Kuo D.H."/>
            <person name="Larsson T."/>
            <person name="Lv J."/>
            <person name="Arendt D."/>
            <person name="Savage R."/>
            <person name="Osoegawa K."/>
            <person name="de Jong P."/>
            <person name="Grimwood J."/>
            <person name="Chapman J.A."/>
            <person name="Shapiro H."/>
            <person name="Aerts A."/>
            <person name="Otillar R.P."/>
            <person name="Terry A.Y."/>
            <person name="Boore J.L."/>
            <person name="Grigoriev I.V."/>
            <person name="Lindberg D.R."/>
            <person name="Seaver E.C."/>
            <person name="Weisblat D.A."/>
            <person name="Putnam N.H."/>
            <person name="Rokhsar D.S."/>
        </authorList>
    </citation>
    <scope>NUCLEOTIDE SEQUENCE [LARGE SCALE GENOMIC DNA]</scope>
</reference>
<feature type="region of interest" description="Disordered" evidence="1">
    <location>
        <begin position="184"/>
        <end position="224"/>
    </location>
</feature>
<protein>
    <submittedName>
        <fullName evidence="2">Uncharacterized protein</fullName>
    </submittedName>
</protein>
<dbReference type="KEGG" id="lgi:LOTGIDRAFT_158091"/>
<evidence type="ECO:0000313" key="3">
    <source>
        <dbReference type="Proteomes" id="UP000030746"/>
    </source>
</evidence>
<accession>V4B119</accession>
<dbReference type="CTD" id="20237629"/>
<keyword evidence="3" id="KW-1185">Reference proteome</keyword>
<dbReference type="EMBL" id="KB200869">
    <property type="protein sequence ID" value="ESO99931.1"/>
    <property type="molecule type" value="Genomic_DNA"/>
</dbReference>
<sequence length="224" mass="25228">MLQTYIVTLQYSSMMFRWIKKKCIKKSQCKHNHPLQDSIACSGLSSSLNQTPENTGLLEEHYYCLGDQDYHIYTEIPETAICHRLSRDRVENSPLTPNDSILSEFLSKSSVESDNISLCSVCRVTEAHLCDCTTSDLNLTLEMENLWSEYAETIFQSTPNSKSCRKSSTPDGYEIASRFVISKLDMSRRPLPPIPGTDDTTSGDDSSGFYEPMYSGSSLTPERS</sequence>
<dbReference type="HOGENOM" id="CLU_1201007_0_0_1"/>
<feature type="compositionally biased region" description="Low complexity" evidence="1">
    <location>
        <begin position="196"/>
        <end position="208"/>
    </location>
</feature>
<proteinExistence type="predicted"/>
<feature type="compositionally biased region" description="Polar residues" evidence="1">
    <location>
        <begin position="215"/>
        <end position="224"/>
    </location>
</feature>
<dbReference type="GeneID" id="20237629"/>
<name>V4B119_LOTGI</name>